<keyword evidence="1" id="KW-0472">Membrane</keyword>
<keyword evidence="1" id="KW-0812">Transmembrane</keyword>
<evidence type="ECO:0000256" key="1">
    <source>
        <dbReference type="SAM" id="Phobius"/>
    </source>
</evidence>
<feature type="transmembrane region" description="Helical" evidence="1">
    <location>
        <begin position="60"/>
        <end position="86"/>
    </location>
</feature>
<dbReference type="RefSeq" id="WP_107631611.1">
    <property type="nucleotide sequence ID" value="NZ_JACOPL010000008.1"/>
</dbReference>
<organism evidence="2 3">
    <name type="scientific">Agathobaculum faecis</name>
    <dbReference type="NCBI Taxonomy" id="2763013"/>
    <lineage>
        <taxon>Bacteria</taxon>
        <taxon>Bacillati</taxon>
        <taxon>Bacillota</taxon>
        <taxon>Clostridia</taxon>
        <taxon>Eubacteriales</taxon>
        <taxon>Butyricicoccaceae</taxon>
        <taxon>Agathobaculum</taxon>
    </lineage>
</organism>
<name>A0A923LXI3_9FIRM</name>
<protein>
    <recommendedName>
        <fullName evidence="4">Translation initiation factor 2</fullName>
    </recommendedName>
</protein>
<keyword evidence="1" id="KW-1133">Transmembrane helix</keyword>
<reference evidence="2" key="1">
    <citation type="submission" date="2020-08" db="EMBL/GenBank/DDBJ databases">
        <title>Genome public.</title>
        <authorList>
            <person name="Liu C."/>
            <person name="Sun Q."/>
        </authorList>
    </citation>
    <scope>NUCLEOTIDE SEQUENCE</scope>
    <source>
        <strain evidence="2">NSJ-28</strain>
    </source>
</reference>
<dbReference type="Proteomes" id="UP000606499">
    <property type="component" value="Unassembled WGS sequence"/>
</dbReference>
<evidence type="ECO:0008006" key="4">
    <source>
        <dbReference type="Google" id="ProtNLM"/>
    </source>
</evidence>
<dbReference type="AlphaFoldDB" id="A0A923LXI3"/>
<evidence type="ECO:0000313" key="2">
    <source>
        <dbReference type="EMBL" id="MBC5725734.1"/>
    </source>
</evidence>
<sequence>MVKGVSRRVVVVQPDAHGLFEQAIFLVRDYTVPRGDVVREACRIANGYVAGRSARYKRRFAFWQIACAFAAGCMLASAAWSVIWLLA</sequence>
<dbReference type="EMBL" id="JACOPL010000008">
    <property type="protein sequence ID" value="MBC5725734.1"/>
    <property type="molecule type" value="Genomic_DNA"/>
</dbReference>
<comment type="caution">
    <text evidence="2">The sequence shown here is derived from an EMBL/GenBank/DDBJ whole genome shotgun (WGS) entry which is preliminary data.</text>
</comment>
<evidence type="ECO:0000313" key="3">
    <source>
        <dbReference type="Proteomes" id="UP000606499"/>
    </source>
</evidence>
<accession>A0A923LXI3</accession>
<proteinExistence type="predicted"/>
<keyword evidence="3" id="KW-1185">Reference proteome</keyword>
<gene>
    <name evidence="2" type="ORF">H8S45_09730</name>
</gene>